<evidence type="ECO:0000313" key="2">
    <source>
        <dbReference type="Proteomes" id="UP001501772"/>
    </source>
</evidence>
<keyword evidence="2" id="KW-1185">Reference proteome</keyword>
<evidence type="ECO:0008006" key="3">
    <source>
        <dbReference type="Google" id="ProtNLM"/>
    </source>
</evidence>
<dbReference type="EMBL" id="BAABBY010000005">
    <property type="protein sequence ID" value="GAA4204726.1"/>
    <property type="molecule type" value="Genomic_DNA"/>
</dbReference>
<organism evidence="1 2">
    <name type="scientific">Pedobacter jeongneungensis</name>
    <dbReference type="NCBI Taxonomy" id="947309"/>
    <lineage>
        <taxon>Bacteria</taxon>
        <taxon>Pseudomonadati</taxon>
        <taxon>Bacteroidota</taxon>
        <taxon>Sphingobacteriia</taxon>
        <taxon>Sphingobacteriales</taxon>
        <taxon>Sphingobacteriaceae</taxon>
        <taxon>Pedobacter</taxon>
    </lineage>
</organism>
<protein>
    <recommendedName>
        <fullName evidence="3">Carboxypeptidase regulatory-like domain-containing protein</fullName>
    </recommendedName>
</protein>
<sequence length="119" mass="12761">MVLFISDITLKRYTMKKLCVVLSLIIVFALGAIAFTNIKQGGIIGKISPVDAASSVTLVAATDTLRAEVNQGVFTFTNLKQGVYNVVIKANAPYKDAVIEKVAVKDSATTDLGEIKLQQ</sequence>
<proteinExistence type="predicted"/>
<name>A0ABP8BED2_9SPHI</name>
<comment type="caution">
    <text evidence="1">The sequence shown here is derived from an EMBL/GenBank/DDBJ whole genome shotgun (WGS) entry which is preliminary data.</text>
</comment>
<dbReference type="Proteomes" id="UP001501772">
    <property type="component" value="Unassembled WGS sequence"/>
</dbReference>
<gene>
    <name evidence="1" type="ORF">GCM10022289_23160</name>
</gene>
<accession>A0ABP8BED2</accession>
<reference evidence="2" key="1">
    <citation type="journal article" date="2019" name="Int. J. Syst. Evol. Microbiol.">
        <title>The Global Catalogue of Microorganisms (GCM) 10K type strain sequencing project: providing services to taxonomists for standard genome sequencing and annotation.</title>
        <authorList>
            <consortium name="The Broad Institute Genomics Platform"/>
            <consortium name="The Broad Institute Genome Sequencing Center for Infectious Disease"/>
            <person name="Wu L."/>
            <person name="Ma J."/>
        </authorList>
    </citation>
    <scope>NUCLEOTIDE SEQUENCE [LARGE SCALE GENOMIC DNA]</scope>
    <source>
        <strain evidence="2">JCM 17626</strain>
    </source>
</reference>
<evidence type="ECO:0000313" key="1">
    <source>
        <dbReference type="EMBL" id="GAA4204726.1"/>
    </source>
</evidence>